<evidence type="ECO:0000313" key="2">
    <source>
        <dbReference type="Proteomes" id="UP001457282"/>
    </source>
</evidence>
<keyword evidence="2" id="KW-1185">Reference proteome</keyword>
<name>A0AAW1WVI7_RUBAR</name>
<dbReference type="AlphaFoldDB" id="A0AAW1WVI7"/>
<organism evidence="1 2">
    <name type="scientific">Rubus argutus</name>
    <name type="common">Southern blackberry</name>
    <dbReference type="NCBI Taxonomy" id="59490"/>
    <lineage>
        <taxon>Eukaryota</taxon>
        <taxon>Viridiplantae</taxon>
        <taxon>Streptophyta</taxon>
        <taxon>Embryophyta</taxon>
        <taxon>Tracheophyta</taxon>
        <taxon>Spermatophyta</taxon>
        <taxon>Magnoliopsida</taxon>
        <taxon>eudicotyledons</taxon>
        <taxon>Gunneridae</taxon>
        <taxon>Pentapetalae</taxon>
        <taxon>rosids</taxon>
        <taxon>fabids</taxon>
        <taxon>Rosales</taxon>
        <taxon>Rosaceae</taxon>
        <taxon>Rosoideae</taxon>
        <taxon>Rosoideae incertae sedis</taxon>
        <taxon>Rubus</taxon>
    </lineage>
</organism>
<accession>A0AAW1WVI7</accession>
<dbReference type="Proteomes" id="UP001457282">
    <property type="component" value="Unassembled WGS sequence"/>
</dbReference>
<evidence type="ECO:0000313" key="1">
    <source>
        <dbReference type="EMBL" id="KAK9928820.1"/>
    </source>
</evidence>
<comment type="caution">
    <text evidence="1">The sequence shown here is derived from an EMBL/GenBank/DDBJ whole genome shotgun (WGS) entry which is preliminary data.</text>
</comment>
<sequence>MSFILPPAIAIKAPIYNTYLNYTEESELSLAKFTGENVFSRTAKFEVLTAITKRGLVHIRCSHNIKFLRVRAHGCEYINFS</sequence>
<proteinExistence type="predicted"/>
<dbReference type="EMBL" id="JBEDUW010000005">
    <property type="protein sequence ID" value="KAK9928820.1"/>
    <property type="molecule type" value="Genomic_DNA"/>
</dbReference>
<dbReference type="SUPFAM" id="SSF50382">
    <property type="entry name" value="Agglutinin"/>
    <property type="match status" value="1"/>
</dbReference>
<gene>
    <name evidence="1" type="ORF">M0R45_025940</name>
</gene>
<dbReference type="InterPro" id="IPR036242">
    <property type="entry name" value="Agglutinin_dom_sf"/>
</dbReference>
<dbReference type="Gene3D" id="2.80.10.50">
    <property type="match status" value="1"/>
</dbReference>
<reference evidence="1 2" key="1">
    <citation type="journal article" date="2023" name="G3 (Bethesda)">
        <title>A chromosome-length genome assembly and annotation of blackberry (Rubus argutus, cv. 'Hillquist').</title>
        <authorList>
            <person name="Bruna T."/>
            <person name="Aryal R."/>
            <person name="Dudchenko O."/>
            <person name="Sargent D.J."/>
            <person name="Mead D."/>
            <person name="Buti M."/>
            <person name="Cavallini A."/>
            <person name="Hytonen T."/>
            <person name="Andres J."/>
            <person name="Pham M."/>
            <person name="Weisz D."/>
            <person name="Mascagni F."/>
            <person name="Usai G."/>
            <person name="Natali L."/>
            <person name="Bassil N."/>
            <person name="Fernandez G.E."/>
            <person name="Lomsadze A."/>
            <person name="Armour M."/>
            <person name="Olukolu B."/>
            <person name="Poorten T."/>
            <person name="Britton C."/>
            <person name="Davik J."/>
            <person name="Ashrafi H."/>
            <person name="Aiden E.L."/>
            <person name="Borodovsky M."/>
            <person name="Worthington M."/>
        </authorList>
    </citation>
    <scope>NUCLEOTIDE SEQUENCE [LARGE SCALE GENOMIC DNA]</scope>
    <source>
        <strain evidence="1">PI 553951</strain>
    </source>
</reference>
<protein>
    <submittedName>
        <fullName evidence="1">Uncharacterized protein</fullName>
    </submittedName>
</protein>